<dbReference type="OrthoDB" id="206452at2759"/>
<dbReference type="Proteomes" id="UP000245783">
    <property type="component" value="Unassembled WGS sequence"/>
</dbReference>
<dbReference type="GeneID" id="37032229"/>
<proteinExistence type="predicted"/>
<feature type="compositionally biased region" description="Basic and acidic residues" evidence="1">
    <location>
        <begin position="112"/>
        <end position="121"/>
    </location>
</feature>
<dbReference type="AlphaFoldDB" id="A0A316VXS2"/>
<evidence type="ECO:0000259" key="2">
    <source>
        <dbReference type="Pfam" id="PF08719"/>
    </source>
</evidence>
<evidence type="ECO:0000313" key="3">
    <source>
        <dbReference type="EMBL" id="PWN42252.1"/>
    </source>
</evidence>
<dbReference type="Gene3D" id="1.10.357.40">
    <property type="entry name" value="YbiA-like"/>
    <property type="match status" value="1"/>
</dbReference>
<evidence type="ECO:0000313" key="4">
    <source>
        <dbReference type="Proteomes" id="UP000245783"/>
    </source>
</evidence>
<organism evidence="3 4">
    <name type="scientific">Ceraceosorus guamensis</name>
    <dbReference type="NCBI Taxonomy" id="1522189"/>
    <lineage>
        <taxon>Eukaryota</taxon>
        <taxon>Fungi</taxon>
        <taxon>Dikarya</taxon>
        <taxon>Basidiomycota</taxon>
        <taxon>Ustilaginomycotina</taxon>
        <taxon>Exobasidiomycetes</taxon>
        <taxon>Ceraceosorales</taxon>
        <taxon>Ceraceosoraceae</taxon>
        <taxon>Ceraceosorus</taxon>
    </lineage>
</organism>
<evidence type="ECO:0000256" key="1">
    <source>
        <dbReference type="SAM" id="MobiDB-lite"/>
    </source>
</evidence>
<dbReference type="InterPro" id="IPR012816">
    <property type="entry name" value="NADAR"/>
</dbReference>
<dbReference type="EMBL" id="KZ819382">
    <property type="protein sequence ID" value="PWN42252.1"/>
    <property type="molecule type" value="Genomic_DNA"/>
</dbReference>
<keyword evidence="4" id="KW-1185">Reference proteome</keyword>
<dbReference type="NCBIfam" id="TIGR02464">
    <property type="entry name" value="ribofla_fusion"/>
    <property type="match status" value="1"/>
</dbReference>
<dbReference type="STRING" id="1522189.A0A316VXS2"/>
<dbReference type="SUPFAM" id="SSF143990">
    <property type="entry name" value="YbiA-like"/>
    <property type="match status" value="1"/>
</dbReference>
<protein>
    <submittedName>
        <fullName evidence="3">DUF1768-domain-containing protein</fullName>
    </submittedName>
</protein>
<dbReference type="InParanoid" id="A0A316VXS2"/>
<sequence length="319" mass="33578">MPHATIRSLKLFKKKAVDAVEDVGETIADVPEKGPTTEQAIQSEPAAPAAGGAVAASLAGLPDPGAADAKQAHSHKHDLANHEGASISQQPTRTARDRDATLISEQAGPSSNKDDSKHESDGVALADASGDKPHSVNHSASPPAEAAETESVERVEFFTKSGAHWWLSNSSPHPVVRDGVTYKTAEHLFQSLKFLPHRPDIATKVRKAGSPSDAMLIARANVADARKGWIRQGINVAVMRETLLLKFTQHSSLRELLVQTGEAELVEANPSDAFWGSGAPEGSTAQGLGRNQLGKSLMRTRETLLSVAGIGIGSGALTV</sequence>
<accession>A0A316VXS2</accession>
<feature type="domain" description="NADAR" evidence="2">
    <location>
        <begin position="163"/>
        <end position="304"/>
    </location>
</feature>
<feature type="compositionally biased region" description="Low complexity" evidence="1">
    <location>
        <begin position="45"/>
        <end position="62"/>
    </location>
</feature>
<dbReference type="InterPro" id="IPR037238">
    <property type="entry name" value="YbiA-like_sf"/>
</dbReference>
<reference evidence="3 4" key="1">
    <citation type="journal article" date="2018" name="Mol. Biol. Evol.">
        <title>Broad Genomic Sampling Reveals a Smut Pathogenic Ancestry of the Fungal Clade Ustilaginomycotina.</title>
        <authorList>
            <person name="Kijpornyongpan T."/>
            <person name="Mondo S.J."/>
            <person name="Barry K."/>
            <person name="Sandor L."/>
            <person name="Lee J."/>
            <person name="Lipzen A."/>
            <person name="Pangilinan J."/>
            <person name="LaButti K."/>
            <person name="Hainaut M."/>
            <person name="Henrissat B."/>
            <person name="Grigoriev I.V."/>
            <person name="Spatafora J.W."/>
            <person name="Aime M.C."/>
        </authorList>
    </citation>
    <scope>NUCLEOTIDE SEQUENCE [LARGE SCALE GENOMIC DNA]</scope>
    <source>
        <strain evidence="3 4">MCA 4658</strain>
    </source>
</reference>
<gene>
    <name evidence="3" type="ORF">IE81DRAFT_142148</name>
</gene>
<name>A0A316VXS2_9BASI</name>
<dbReference type="RefSeq" id="XP_025369412.1">
    <property type="nucleotide sequence ID" value="XM_025510359.1"/>
</dbReference>
<dbReference type="CDD" id="cd15457">
    <property type="entry name" value="NADAR"/>
    <property type="match status" value="1"/>
</dbReference>
<dbReference type="Pfam" id="PF08719">
    <property type="entry name" value="NADAR"/>
    <property type="match status" value="1"/>
</dbReference>
<feature type="region of interest" description="Disordered" evidence="1">
    <location>
        <begin position="28"/>
        <end position="153"/>
    </location>
</feature>